<dbReference type="STRING" id="362413.RC62_3071"/>
<organism evidence="4 5">
    <name type="scientific">Flavobacterium aquidurense</name>
    <dbReference type="NCBI Taxonomy" id="362413"/>
    <lineage>
        <taxon>Bacteria</taxon>
        <taxon>Pseudomonadati</taxon>
        <taxon>Bacteroidota</taxon>
        <taxon>Flavobacteriia</taxon>
        <taxon>Flavobacteriales</taxon>
        <taxon>Flavobacteriaceae</taxon>
        <taxon>Flavobacterium</taxon>
    </lineage>
</organism>
<evidence type="ECO:0000313" key="4">
    <source>
        <dbReference type="EMBL" id="KQB43365.1"/>
    </source>
</evidence>
<name>A0A0Q0S0J6_9FLAO</name>
<dbReference type="SUPFAM" id="SSF51735">
    <property type="entry name" value="NAD(P)-binding Rossmann-fold domains"/>
    <property type="match status" value="1"/>
</dbReference>
<dbReference type="CDD" id="cd05242">
    <property type="entry name" value="SDR_a8"/>
    <property type="match status" value="1"/>
</dbReference>
<dbReference type="Pfam" id="PF01370">
    <property type="entry name" value="Epimerase"/>
    <property type="match status" value="1"/>
</dbReference>
<feature type="domain" description="NAD-dependent epimerase/dehydratase" evidence="2">
    <location>
        <begin position="9"/>
        <end position="119"/>
    </location>
</feature>
<feature type="domain" description="DUF1731" evidence="3">
    <location>
        <begin position="262"/>
        <end position="300"/>
    </location>
</feature>
<dbReference type="InterPro" id="IPR036291">
    <property type="entry name" value="NAD(P)-bd_dom_sf"/>
</dbReference>
<dbReference type="OrthoDB" id="9801773at2"/>
<dbReference type="InterPro" id="IPR010099">
    <property type="entry name" value="SDR39U1"/>
</dbReference>
<comment type="similarity">
    <text evidence="1">Belongs to the NAD(P)-dependent epimerase/dehydratase family. SDR39U1 subfamily.</text>
</comment>
<dbReference type="RefSeq" id="WP_055091631.1">
    <property type="nucleotide sequence ID" value="NZ_JRLF01000003.1"/>
</dbReference>
<reference evidence="4 5" key="1">
    <citation type="submission" date="2014-09" db="EMBL/GenBank/DDBJ databases">
        <title>Genome sequence of Flavobacterium aquidurense RC62.</title>
        <authorList>
            <person name="Kim J.F."/>
            <person name="Kwak M.-J."/>
        </authorList>
    </citation>
    <scope>NUCLEOTIDE SEQUENCE [LARGE SCALE GENOMIC DNA]</scope>
    <source>
        <strain evidence="4 5">RC62</strain>
    </source>
</reference>
<evidence type="ECO:0000256" key="1">
    <source>
        <dbReference type="ARBA" id="ARBA00009353"/>
    </source>
</evidence>
<dbReference type="NCBIfam" id="TIGR01777">
    <property type="entry name" value="yfcH"/>
    <property type="match status" value="1"/>
</dbReference>
<dbReference type="PANTHER" id="PTHR11092:SF0">
    <property type="entry name" value="EPIMERASE FAMILY PROTEIN SDR39U1"/>
    <property type="match status" value="1"/>
</dbReference>
<evidence type="ECO:0000313" key="5">
    <source>
        <dbReference type="Proteomes" id="UP000050443"/>
    </source>
</evidence>
<dbReference type="PATRIC" id="fig|362413.3.peg.3009"/>
<sequence>MTKLIIAAGTGFLGQVLVNHFKNKFDQIVILTRGKSQTIDEIKYVNWNAKNFSGWENELENATVLINLAGKSVDCRYTKENKKEILWSRIKSTKVLNEAVLKCKNPPKHWLNSSTSTIYRFSLDKQMDEVNGEIGNDFSINVALSWEKAFFKIETPNTLKTALRTSIVLGKDGGAFIPLKTLAKIGFGGKQGKGNQFISWIHEDDFVNAIDFIIQKEITGIINIVSPEPIRNADFMQKLRKAVGFPFGIPMNTLLLEIGSFFIRTETELVLKSRNVIPKKLLENGFEFKFGDIDNAFRDLLN</sequence>
<dbReference type="InterPro" id="IPR013549">
    <property type="entry name" value="DUF1731"/>
</dbReference>
<evidence type="ECO:0000259" key="3">
    <source>
        <dbReference type="Pfam" id="PF08338"/>
    </source>
</evidence>
<accession>A0A0Q0S0J6</accession>
<dbReference type="PANTHER" id="PTHR11092">
    <property type="entry name" value="SUGAR NUCLEOTIDE EPIMERASE RELATED"/>
    <property type="match status" value="1"/>
</dbReference>
<evidence type="ECO:0000259" key="2">
    <source>
        <dbReference type="Pfam" id="PF01370"/>
    </source>
</evidence>
<dbReference type="InterPro" id="IPR001509">
    <property type="entry name" value="Epimerase_deHydtase"/>
</dbReference>
<proteinExistence type="inferred from homology"/>
<gene>
    <name evidence="4" type="ORF">RC62_3071</name>
</gene>
<dbReference type="Pfam" id="PF08338">
    <property type="entry name" value="DUF1731"/>
    <property type="match status" value="1"/>
</dbReference>
<dbReference type="Gene3D" id="3.40.50.720">
    <property type="entry name" value="NAD(P)-binding Rossmann-like Domain"/>
    <property type="match status" value="1"/>
</dbReference>
<dbReference type="EMBL" id="JRLF01000003">
    <property type="protein sequence ID" value="KQB43365.1"/>
    <property type="molecule type" value="Genomic_DNA"/>
</dbReference>
<protein>
    <submittedName>
        <fullName evidence="4">Putative nucleoside-diphosphate sugar epimerase</fullName>
    </submittedName>
</protein>
<dbReference type="Proteomes" id="UP000050443">
    <property type="component" value="Unassembled WGS sequence"/>
</dbReference>
<dbReference type="AlphaFoldDB" id="A0A0Q0S0J6"/>
<comment type="caution">
    <text evidence="4">The sequence shown here is derived from an EMBL/GenBank/DDBJ whole genome shotgun (WGS) entry which is preliminary data.</text>
</comment>